<reference evidence="2 3" key="1">
    <citation type="submission" date="2018-08" db="EMBL/GenBank/DDBJ databases">
        <title>A genome reference for cultivated species of the human gut microbiota.</title>
        <authorList>
            <person name="Zou Y."/>
            <person name="Xue W."/>
            <person name="Luo G."/>
        </authorList>
    </citation>
    <scope>NUCLEOTIDE SEQUENCE [LARGE SCALE GENOMIC DNA]</scope>
    <source>
        <strain evidence="2 3">OF03-3</strain>
    </source>
</reference>
<evidence type="ECO:0000259" key="1">
    <source>
        <dbReference type="Pfam" id="PF10543"/>
    </source>
</evidence>
<evidence type="ECO:0000313" key="2">
    <source>
        <dbReference type="EMBL" id="RGX90620.1"/>
    </source>
</evidence>
<organism evidence="2 3">
    <name type="scientific">Segatella copri</name>
    <dbReference type="NCBI Taxonomy" id="165179"/>
    <lineage>
        <taxon>Bacteria</taxon>
        <taxon>Pseudomonadati</taxon>
        <taxon>Bacteroidota</taxon>
        <taxon>Bacteroidia</taxon>
        <taxon>Bacteroidales</taxon>
        <taxon>Prevotellaceae</taxon>
        <taxon>Segatella</taxon>
    </lineage>
</organism>
<dbReference type="Pfam" id="PF10543">
    <property type="entry name" value="ORF6N"/>
    <property type="match status" value="1"/>
</dbReference>
<comment type="caution">
    <text evidence="2">The sequence shown here is derived from an EMBL/GenBank/DDBJ whole genome shotgun (WGS) entry which is preliminary data.</text>
</comment>
<accession>A0AA92UJN2</accession>
<feature type="domain" description="KilA-N DNA-binding" evidence="1">
    <location>
        <begin position="29"/>
        <end position="112"/>
    </location>
</feature>
<dbReference type="EMBL" id="QSCI01000096">
    <property type="protein sequence ID" value="RGX90620.1"/>
    <property type="molecule type" value="Genomic_DNA"/>
</dbReference>
<protein>
    <submittedName>
        <fullName evidence="2">ORF6N domain-containing protein</fullName>
    </submittedName>
</protein>
<dbReference type="InterPro" id="IPR018873">
    <property type="entry name" value="KilA-N_DNA-bd_domain"/>
</dbReference>
<evidence type="ECO:0000313" key="3">
    <source>
        <dbReference type="Proteomes" id="UP000285604"/>
    </source>
</evidence>
<dbReference type="AlphaFoldDB" id="A0AA92UJN2"/>
<dbReference type="Proteomes" id="UP000285604">
    <property type="component" value="Unassembled WGS sequence"/>
</dbReference>
<name>A0AA92UJN2_9BACT</name>
<gene>
    <name evidence="2" type="ORF">DXA63_14135</name>
</gene>
<sequence length="194" mass="22597">MVDTTEKIENSELVTNRDQLVVVDNIESLIKVIRDQQVIFDKDLAKLYGVETKYLNKQVKRNIERFPEDFMFQLTKEECLRCQIGTSNEGRGGARYFPYVFTENGVSMLSSVSAVIYTQQIIRRFQLDIDRHNAQYAPIDVETFRLSHDRFLCIDDDVYHIGVSIKDLGKKWFAFSKLDILSPDMLIEKIKSNN</sequence>
<proteinExistence type="predicted"/>